<comment type="caution">
    <text evidence="2">The sequence shown here is derived from an EMBL/GenBank/DDBJ whole genome shotgun (WGS) entry which is preliminary data.</text>
</comment>
<evidence type="ECO:0000313" key="3">
    <source>
        <dbReference type="Proteomes" id="UP001497525"/>
    </source>
</evidence>
<gene>
    <name evidence="2" type="ORF">CDAUBV1_LOCUS16424</name>
</gene>
<evidence type="ECO:0000313" key="2">
    <source>
        <dbReference type="EMBL" id="CAL5141156.1"/>
    </source>
</evidence>
<accession>A0AAV2TY54</accession>
<evidence type="ECO:0008006" key="4">
    <source>
        <dbReference type="Google" id="ProtNLM"/>
    </source>
</evidence>
<dbReference type="Proteomes" id="UP001497525">
    <property type="component" value="Unassembled WGS sequence"/>
</dbReference>
<proteinExistence type="predicted"/>
<name>A0AAV2TY54_CALDB</name>
<reference evidence="2" key="1">
    <citation type="submission" date="2024-06" db="EMBL/GenBank/DDBJ databases">
        <authorList>
            <person name="Liu X."/>
            <person name="Lenzi L."/>
            <person name="Haldenby T S."/>
            <person name="Uol C."/>
        </authorList>
    </citation>
    <scope>NUCLEOTIDE SEQUENCE</scope>
</reference>
<dbReference type="AlphaFoldDB" id="A0AAV2TY54"/>
<sequence>MRRVLHHGIEQIEEGYRQIPRFIIQENIKEVQTPIVFPNGRKQRYSTAIPLVSKMVQKPHMETFQEQIKCEANGEEPIDTQLEIYETSLSSLSPCPDSSPDFTDTSDIFDDKPRHTPEPALLNYNRLARLNKMPQKLEQPDRISSPCGNRLLVKSTNRSQLDSNTSYQVPSDVLACRGDRIMDIAQLPKEDGFADDFNASEKYNHLSGLSPQPILEDVTAVRAQHTPTGTILQNGASERTITLRHQSTEEHYNRAGSLNSLSTITETTTPTPTTCTTIDVNINNIQQPLETHKLLLNNQNTQPEQANRAEEVTTNATVRVNANQTAAVRPFVITDSLNSLQRTPESHSLSSVNSGPRVPSLPVRIIYVKPPPLRREHIENPVAIPSSPETLSVCSRPQSSDTSAVHSPKSGRSQGYFLYKPVDQEDLPEAKTAVMNENLGELKSHLKNLVFRLHDSSVIPGGAFRAIMYLTVQETLFVTKLALTVEATSKIVTGKSKDNLDKKSTCSHVCLTSKDSVDTRKPPHRFSYELPEFKTSFNTSVFLDHPCHQPYAGPIELPPGDYAIPCLFPLDPKSHPSITLKHEQPGGMEFSNSYTVSAKIHFKKPDEDDFLSITSRKLLLRVVSCGPLPLQMDNGQAIPAVNQTFSLGDVKLMIQADSLVVQDGYPIHFYVFVNKVGVIKQVQAYLLQIFHIPALGINDEKALYRTKKFPDCVVIRDQTGPVTMEENFSLPFSTEAEAAMQAGYNVSRKSSTDQPAIDVSQMSSENLGQPPIPTAAAVKENLERESRKAGCALTLTVTAPSIPQFSMEDFRVSYYVRILIYIKKRVTAYSIPISVVETRLQDYKMQYLGEKRYLHDKAFLRLNRTGRCAVS</sequence>
<feature type="region of interest" description="Disordered" evidence="1">
    <location>
        <begin position="387"/>
        <end position="411"/>
    </location>
</feature>
<protein>
    <recommendedName>
        <fullName evidence="4">Arrestin C-terminal-like domain-containing protein</fullName>
    </recommendedName>
</protein>
<organism evidence="2 3">
    <name type="scientific">Calicophoron daubneyi</name>
    <name type="common">Rumen fluke</name>
    <name type="synonym">Paramphistomum daubneyi</name>
    <dbReference type="NCBI Taxonomy" id="300641"/>
    <lineage>
        <taxon>Eukaryota</taxon>
        <taxon>Metazoa</taxon>
        <taxon>Spiralia</taxon>
        <taxon>Lophotrochozoa</taxon>
        <taxon>Platyhelminthes</taxon>
        <taxon>Trematoda</taxon>
        <taxon>Digenea</taxon>
        <taxon>Plagiorchiida</taxon>
        <taxon>Pronocephalata</taxon>
        <taxon>Paramphistomoidea</taxon>
        <taxon>Paramphistomidae</taxon>
        <taxon>Calicophoron</taxon>
    </lineage>
</organism>
<dbReference type="EMBL" id="CAXLJL010000822">
    <property type="protein sequence ID" value="CAL5141156.1"/>
    <property type="molecule type" value="Genomic_DNA"/>
</dbReference>
<evidence type="ECO:0000256" key="1">
    <source>
        <dbReference type="SAM" id="MobiDB-lite"/>
    </source>
</evidence>